<dbReference type="EMBL" id="BKCJ010035070">
    <property type="protein sequence ID" value="GEV81125.1"/>
    <property type="molecule type" value="Genomic_DNA"/>
</dbReference>
<organism evidence="1">
    <name type="scientific">Tanacetum cinerariifolium</name>
    <name type="common">Dalmatian daisy</name>
    <name type="synonym">Chrysanthemum cinerariifolium</name>
    <dbReference type="NCBI Taxonomy" id="118510"/>
    <lineage>
        <taxon>Eukaryota</taxon>
        <taxon>Viridiplantae</taxon>
        <taxon>Streptophyta</taxon>
        <taxon>Embryophyta</taxon>
        <taxon>Tracheophyta</taxon>
        <taxon>Spermatophyta</taxon>
        <taxon>Magnoliopsida</taxon>
        <taxon>eudicotyledons</taxon>
        <taxon>Gunneridae</taxon>
        <taxon>Pentapetalae</taxon>
        <taxon>asterids</taxon>
        <taxon>campanulids</taxon>
        <taxon>Asterales</taxon>
        <taxon>Asteraceae</taxon>
        <taxon>Asteroideae</taxon>
        <taxon>Anthemideae</taxon>
        <taxon>Anthemidinae</taxon>
        <taxon>Tanacetum</taxon>
    </lineage>
</organism>
<sequence>MRDENHVRTIGDYSKPSHKGYMNTIEHPVRNNVVLIRSDTIRLVQNGCSFHGLWSEDPNQHLKDFLKLVDSLDLDGRAIKLHNDILMFQQHQGESLSEAWTRFKDLLQKVPHHVQRLSHKNSEPLLRLEYETTWQHTLNELRDLKMPFSSNMRRSMRRRRKNDIYDVATNDDSKETDGTIMEVLVKEAKTKNEAGNGAENKPIIKPDKGGLKKVTALVDQGSDVNVMSYSTYVKLTDERPDETDIRLSLASHSYIYPLRIVEDVLFEAAEHVYLMDFVILDIKEDERRPFILGTPFLITAKAVIKFDKGTITLRKDKASLRNGDGVQPMEEQKFFKGKHPSLFIVEGGMDDEGEVTLYLMRRSLKVLRKFHCMILGGRFNQLSHVSFPSLSKSGEY</sequence>
<reference evidence="1" key="1">
    <citation type="journal article" date="2019" name="Sci. Rep.">
        <title>Draft genome of Tanacetum cinerariifolium, the natural source of mosquito coil.</title>
        <authorList>
            <person name="Yamashiro T."/>
            <person name="Shiraishi A."/>
            <person name="Satake H."/>
            <person name="Nakayama K."/>
        </authorList>
    </citation>
    <scope>NUCLEOTIDE SEQUENCE</scope>
</reference>
<comment type="caution">
    <text evidence="1">The sequence shown here is derived from an EMBL/GenBank/DDBJ whole genome shotgun (WGS) entry which is preliminary data.</text>
</comment>
<dbReference type="PANTHER" id="PTHR33067">
    <property type="entry name" value="RNA-DIRECTED DNA POLYMERASE-RELATED"/>
    <property type="match status" value="1"/>
</dbReference>
<name>A0A699GXF3_TANCI</name>
<dbReference type="InterPro" id="IPR021109">
    <property type="entry name" value="Peptidase_aspartic_dom_sf"/>
</dbReference>
<dbReference type="Gene3D" id="2.40.70.10">
    <property type="entry name" value="Acid Proteases"/>
    <property type="match status" value="1"/>
</dbReference>
<protein>
    <submittedName>
        <fullName evidence="1">Zinc finger, CCHC-type</fullName>
    </submittedName>
</protein>
<accession>A0A699GXF3</accession>
<proteinExistence type="predicted"/>
<dbReference type="PANTHER" id="PTHR33067:SF9">
    <property type="entry name" value="RNA-DIRECTED DNA POLYMERASE"/>
    <property type="match status" value="1"/>
</dbReference>
<gene>
    <name evidence="1" type="ORF">Tci_153102</name>
</gene>
<dbReference type="CDD" id="cd00303">
    <property type="entry name" value="retropepsin_like"/>
    <property type="match status" value="1"/>
</dbReference>
<evidence type="ECO:0000313" key="1">
    <source>
        <dbReference type="EMBL" id="GEV81125.1"/>
    </source>
</evidence>
<dbReference type="AlphaFoldDB" id="A0A699GXF3"/>